<evidence type="ECO:0000313" key="2">
    <source>
        <dbReference type="Proteomes" id="UP000826212"/>
    </source>
</evidence>
<dbReference type="EMBL" id="CP081303">
    <property type="protein sequence ID" value="QZE13895.1"/>
    <property type="molecule type" value="Genomic_DNA"/>
</dbReference>
<organism evidence="1 2">
    <name type="scientific">Halosquirtibacter laminarini</name>
    <dbReference type="NCBI Taxonomy" id="3374600"/>
    <lineage>
        <taxon>Bacteria</taxon>
        <taxon>Pseudomonadati</taxon>
        <taxon>Bacteroidota</taxon>
        <taxon>Bacteroidia</taxon>
        <taxon>Marinilabiliales</taxon>
        <taxon>Prolixibacteraceae</taxon>
        <taxon>Halosquirtibacter</taxon>
    </lineage>
</organism>
<name>A0AC61NN44_9BACT</name>
<gene>
    <name evidence="1" type="ORF">K4L44_15305</name>
</gene>
<accession>A0AC61NN44</accession>
<sequence>MKKVLSLLVILLSVTFNTFAKDSKLNADKDITSISLTSANKEVISKNVVGAPVLFIKNDKLFVSYLNPAQDKVSIVFTDVDNNILHSNGFGTKNAISTAYSLASIEKGDMISVKIKSGNKKYTYDIQK</sequence>
<protein>
    <submittedName>
        <fullName evidence="1">Uncharacterized protein</fullName>
    </submittedName>
</protein>
<proteinExistence type="predicted"/>
<reference evidence="1" key="1">
    <citation type="submission" date="2021-08" db="EMBL/GenBank/DDBJ databases">
        <title>Novel anaerobic bacterium isolated from sea squirt in East Sea, Republic of Korea.</title>
        <authorList>
            <person name="Nguyen T.H."/>
            <person name="Li Z."/>
            <person name="Lee Y.-J."/>
            <person name="Ko J."/>
            <person name="Kim S.-G."/>
        </authorList>
    </citation>
    <scope>NUCLEOTIDE SEQUENCE</scope>
    <source>
        <strain evidence="1">KCTC 25031</strain>
    </source>
</reference>
<dbReference type="Proteomes" id="UP000826212">
    <property type="component" value="Chromosome"/>
</dbReference>
<evidence type="ECO:0000313" key="1">
    <source>
        <dbReference type="EMBL" id="QZE13895.1"/>
    </source>
</evidence>
<keyword evidence="2" id="KW-1185">Reference proteome</keyword>